<dbReference type="InterPro" id="IPR038545">
    <property type="entry name" value="Znf_DBF_sf"/>
</dbReference>
<feature type="region of interest" description="Disordered" evidence="5">
    <location>
        <begin position="585"/>
        <end position="611"/>
    </location>
</feature>
<dbReference type="AlphaFoldDB" id="A0A1E4T408"/>
<dbReference type="Proteomes" id="UP000094801">
    <property type="component" value="Unassembled WGS sequence"/>
</dbReference>
<evidence type="ECO:0000313" key="8">
    <source>
        <dbReference type="Proteomes" id="UP000094801"/>
    </source>
</evidence>
<dbReference type="InterPro" id="IPR006572">
    <property type="entry name" value="Znf_DBF"/>
</dbReference>
<name>A0A1E4T408_9ASCO</name>
<feature type="domain" description="DBF4-type" evidence="6">
    <location>
        <begin position="617"/>
        <end position="666"/>
    </location>
</feature>
<accession>A0A1E4T408</accession>
<sequence length="671" mass="76028">MSQLHQQKRIPLKDSSKDFINSNIPILPQKRSLLDQRADSVSKKHAVHGTTVGQSVVTPSTVEDDNSASKKQSTRMTGSELKDWQQSWRKIMKASVVYFENDDSKNEKEKIKAKLALQSLGATCERFFSDNVTIIVSRRVYNKNSDYPQGDIFRLAKKNELKVWTYDKVFRFMNHLGEPIPEDESVMKSKLSSLLKNEKLFGPNDRDPNAKRDDIKYFTALYFYVYDLRQQTRPTAIREWSPKSTSYPKLCKSTNGRSLFLEDGPSTSNPAKRHRRRLQYLEETKEYRQQLIASCYTNEEELPSYEERCQYKAMWDAMMTTTDPAIKSVKKQKINPFEDELPSASTTGASTDMAPPTKLINEDSAAASQNAKFNNEYGEIQASGVVQTQSNSNNCSGNHIFGGNGLGPSQSLVLNKKIALEKKKMMTFGPMDSIRVNVTTTKSKPVKIFKVRKEDRLVDVIDVRKDKSFISSEDARKILSAQLSPAKENPEVLAANQEVAVTPSNTKKTSMEGVPPVTPVNDRKLVIDKEDLVSAKADKSINSQPPKVKRTHAQLAALQQSKDLKEMKISDEKLPQLQAPKPVTKRDIEKNAADISSKRNKATTSEESNLNLKKSKKEMKPGYCENCRIKYEDFDEHILGDKHRSFAVNDQNFKDIDRLIDDVNVTRLMGL</sequence>
<proteinExistence type="predicted"/>
<dbReference type="GO" id="GO:0008270">
    <property type="term" value="F:zinc ion binding"/>
    <property type="evidence" value="ECO:0007669"/>
    <property type="project" value="UniProtKB-KW"/>
</dbReference>
<dbReference type="STRING" id="983967.A0A1E4T408"/>
<dbReference type="FunFam" id="6.10.250.3410:FF:000001">
    <property type="entry name" value="Protein DBF4 homolog A"/>
    <property type="match status" value="1"/>
</dbReference>
<dbReference type="Gene3D" id="6.10.250.3410">
    <property type="entry name" value="DBF zinc finger"/>
    <property type="match status" value="1"/>
</dbReference>
<evidence type="ECO:0000256" key="4">
    <source>
        <dbReference type="PROSITE-ProRule" id="PRU00600"/>
    </source>
</evidence>
<reference evidence="8" key="1">
    <citation type="submission" date="2016-04" db="EMBL/GenBank/DDBJ databases">
        <title>Comparative genomics of biotechnologically important yeasts.</title>
        <authorList>
            <consortium name="DOE Joint Genome Institute"/>
            <person name="Riley R."/>
            <person name="Haridas S."/>
            <person name="Wolfe K.H."/>
            <person name="Lopes M.R."/>
            <person name="Hittinger C.T."/>
            <person name="Goker M."/>
            <person name="Salamov A."/>
            <person name="Wisecaver J."/>
            <person name="Long T.M."/>
            <person name="Aerts A.L."/>
            <person name="Barry K."/>
            <person name="Choi C."/>
            <person name="Clum A."/>
            <person name="Coughlan A.Y."/>
            <person name="Deshpande S."/>
            <person name="Douglass A.P."/>
            <person name="Hanson S.J."/>
            <person name="Klenk H.-P."/>
            <person name="Labutti K."/>
            <person name="Lapidus A."/>
            <person name="Lindquist E."/>
            <person name="Lipzen A."/>
            <person name="Meier-Kolthoff J.P."/>
            <person name="Ohm R.A."/>
            <person name="Otillar R.P."/>
            <person name="Pangilinan J."/>
            <person name="Peng Y."/>
            <person name="Rokas A."/>
            <person name="Rosa C.A."/>
            <person name="Scheuner C."/>
            <person name="Sibirny A.A."/>
            <person name="Slot J.C."/>
            <person name="Stielow J.B."/>
            <person name="Sun H."/>
            <person name="Kurtzman C.P."/>
            <person name="Blackwell M."/>
            <person name="Grigoriev I.V."/>
            <person name="Jeffries T.W."/>
        </authorList>
    </citation>
    <scope>NUCLEOTIDE SEQUENCE [LARGE SCALE GENOMIC DNA]</scope>
    <source>
        <strain evidence="8">NRRL YB-2248</strain>
    </source>
</reference>
<feature type="region of interest" description="Disordered" evidence="5">
    <location>
        <begin position="35"/>
        <end position="79"/>
    </location>
</feature>
<keyword evidence="8" id="KW-1185">Reference proteome</keyword>
<dbReference type="GO" id="GO:0003676">
    <property type="term" value="F:nucleic acid binding"/>
    <property type="evidence" value="ECO:0007669"/>
    <property type="project" value="InterPro"/>
</dbReference>
<dbReference type="Pfam" id="PF08630">
    <property type="entry name" value="Dfp1_Him1_M"/>
    <property type="match status" value="1"/>
</dbReference>
<organism evidence="7 8">
    <name type="scientific">[Candida] arabinofermentans NRRL YB-2248</name>
    <dbReference type="NCBI Taxonomy" id="983967"/>
    <lineage>
        <taxon>Eukaryota</taxon>
        <taxon>Fungi</taxon>
        <taxon>Dikarya</taxon>
        <taxon>Ascomycota</taxon>
        <taxon>Saccharomycotina</taxon>
        <taxon>Pichiomycetes</taxon>
        <taxon>Pichiales</taxon>
        <taxon>Pichiaceae</taxon>
        <taxon>Ogataea</taxon>
        <taxon>Ogataea/Candida clade</taxon>
    </lineage>
</organism>
<gene>
    <name evidence="7" type="ORF">CANARDRAFT_27619</name>
</gene>
<dbReference type="OrthoDB" id="21380at2759"/>
<evidence type="ECO:0000259" key="6">
    <source>
        <dbReference type="PROSITE" id="PS51265"/>
    </source>
</evidence>
<keyword evidence="2 4" id="KW-0863">Zinc-finger</keyword>
<dbReference type="InterPro" id="IPR051590">
    <property type="entry name" value="Replication_Regulatory_Kinase"/>
</dbReference>
<keyword evidence="1" id="KW-0479">Metal-binding</keyword>
<dbReference type="GO" id="GO:0010571">
    <property type="term" value="P:positive regulation of nuclear cell cycle DNA replication"/>
    <property type="evidence" value="ECO:0007669"/>
    <property type="project" value="TreeGrafter"/>
</dbReference>
<dbReference type="GO" id="GO:0043539">
    <property type="term" value="F:protein serine/threonine kinase activator activity"/>
    <property type="evidence" value="ECO:0007669"/>
    <property type="project" value="TreeGrafter"/>
</dbReference>
<dbReference type="InterPro" id="IPR013939">
    <property type="entry name" value="Regulatory_Dfp1/Him1"/>
</dbReference>
<dbReference type="InterPro" id="IPR055116">
    <property type="entry name" value="DBF4_BRCT"/>
</dbReference>
<dbReference type="SMART" id="SM00586">
    <property type="entry name" value="ZnF_DBF"/>
    <property type="match status" value="1"/>
</dbReference>
<keyword evidence="3" id="KW-0862">Zinc</keyword>
<dbReference type="Gene3D" id="3.40.50.10190">
    <property type="entry name" value="BRCT domain"/>
    <property type="match status" value="1"/>
</dbReference>
<dbReference type="GO" id="GO:0031431">
    <property type="term" value="C:Dbf4-dependent protein kinase complex"/>
    <property type="evidence" value="ECO:0007669"/>
    <property type="project" value="TreeGrafter"/>
</dbReference>
<evidence type="ECO:0000313" key="7">
    <source>
        <dbReference type="EMBL" id="ODV86398.1"/>
    </source>
</evidence>
<dbReference type="EMBL" id="KV453850">
    <property type="protein sequence ID" value="ODV86398.1"/>
    <property type="molecule type" value="Genomic_DNA"/>
</dbReference>
<dbReference type="Pfam" id="PF07535">
    <property type="entry name" value="zf-DBF"/>
    <property type="match status" value="1"/>
</dbReference>
<dbReference type="GO" id="GO:1901987">
    <property type="term" value="P:regulation of cell cycle phase transition"/>
    <property type="evidence" value="ECO:0007669"/>
    <property type="project" value="TreeGrafter"/>
</dbReference>
<feature type="compositionally biased region" description="Polar residues" evidence="5">
    <location>
        <begin position="602"/>
        <end position="611"/>
    </location>
</feature>
<dbReference type="PANTHER" id="PTHR15375">
    <property type="entry name" value="ACTIVATOR OF S-PHASE KINASE-RELATED"/>
    <property type="match status" value="1"/>
</dbReference>
<dbReference type="PROSITE" id="PS51265">
    <property type="entry name" value="ZF_DBF4"/>
    <property type="match status" value="1"/>
</dbReference>
<dbReference type="Pfam" id="PF22437">
    <property type="entry name" value="DBF4_BRCT"/>
    <property type="match status" value="1"/>
</dbReference>
<dbReference type="InterPro" id="IPR036420">
    <property type="entry name" value="BRCT_dom_sf"/>
</dbReference>
<feature type="compositionally biased region" description="Polar residues" evidence="5">
    <location>
        <begin position="51"/>
        <end position="61"/>
    </location>
</feature>
<evidence type="ECO:0000256" key="5">
    <source>
        <dbReference type="SAM" id="MobiDB-lite"/>
    </source>
</evidence>
<evidence type="ECO:0000256" key="3">
    <source>
        <dbReference type="ARBA" id="ARBA00022833"/>
    </source>
</evidence>
<dbReference type="PANTHER" id="PTHR15375:SF26">
    <property type="entry name" value="PROTEIN CHIFFON"/>
    <property type="match status" value="1"/>
</dbReference>
<evidence type="ECO:0000256" key="1">
    <source>
        <dbReference type="ARBA" id="ARBA00022723"/>
    </source>
</evidence>
<protein>
    <recommendedName>
        <fullName evidence="6">DBF4-type domain-containing protein</fullName>
    </recommendedName>
</protein>
<evidence type="ECO:0000256" key="2">
    <source>
        <dbReference type="ARBA" id="ARBA00022771"/>
    </source>
</evidence>